<dbReference type="STRING" id="1071380.I2GY63"/>
<reference evidence="3 4" key="1">
    <citation type="journal article" date="2011" name="Proc. Natl. Acad. Sci. U.S.A.">
        <title>Evolutionary erosion of yeast sex chromosomes by mating-type switching accidents.</title>
        <authorList>
            <person name="Gordon J.L."/>
            <person name="Armisen D."/>
            <person name="Proux-Wera E."/>
            <person name="Oheigeartaigh S.S."/>
            <person name="Byrne K.P."/>
            <person name="Wolfe K.H."/>
        </authorList>
    </citation>
    <scope>NUCLEOTIDE SEQUENCE [LARGE SCALE GENOMIC DNA]</scope>
    <source>
        <strain evidence="4">ATCC 34711 / CBS 6284 / DSM 70876 / NBRC 10599 / NRRL Y-10934 / UCD 77-7</strain>
    </source>
</reference>
<dbReference type="InterPro" id="IPR041970">
    <property type="entry name" value="Rup1_UBA"/>
</dbReference>
<name>I2GY63_HENB6</name>
<feature type="region of interest" description="Disordered" evidence="1">
    <location>
        <begin position="123"/>
        <end position="143"/>
    </location>
</feature>
<gene>
    <name evidence="3" type="primary">TBLA0B02230</name>
    <name evidence="3" type="ORF">TBLA_0B02230</name>
</gene>
<dbReference type="InParanoid" id="I2GY63"/>
<dbReference type="Proteomes" id="UP000002866">
    <property type="component" value="Chromosome 2"/>
</dbReference>
<feature type="compositionally biased region" description="Acidic residues" evidence="1">
    <location>
        <begin position="365"/>
        <end position="383"/>
    </location>
</feature>
<dbReference type="GO" id="GO:0005829">
    <property type="term" value="C:cytosol"/>
    <property type="evidence" value="ECO:0007669"/>
    <property type="project" value="TreeGrafter"/>
</dbReference>
<dbReference type="HOGENOM" id="CLU_028632_0_0_1"/>
<organism evidence="3 4">
    <name type="scientific">Henningerozyma blattae (strain ATCC 34711 / CBS 6284 / DSM 70876 / NBRC 10599 / NRRL Y-10934 / UCD 77-7)</name>
    <name type="common">Yeast</name>
    <name type="synonym">Tetrapisispora blattae</name>
    <dbReference type="NCBI Taxonomy" id="1071380"/>
    <lineage>
        <taxon>Eukaryota</taxon>
        <taxon>Fungi</taxon>
        <taxon>Dikarya</taxon>
        <taxon>Ascomycota</taxon>
        <taxon>Saccharomycotina</taxon>
        <taxon>Saccharomycetes</taxon>
        <taxon>Saccharomycetales</taxon>
        <taxon>Saccharomycetaceae</taxon>
        <taxon>Henningerozyma</taxon>
    </lineage>
</organism>
<dbReference type="Gene3D" id="1.10.8.10">
    <property type="entry name" value="DNA helicase RuvA subunit, C-terminal domain"/>
    <property type="match status" value="1"/>
</dbReference>
<feature type="region of interest" description="Disordered" evidence="1">
    <location>
        <begin position="358"/>
        <end position="383"/>
    </location>
</feature>
<dbReference type="InterPro" id="IPR009060">
    <property type="entry name" value="UBA-like_sf"/>
</dbReference>
<dbReference type="KEGG" id="tbl:TBLA_0B02230"/>
<dbReference type="AlphaFoldDB" id="I2GY63"/>
<dbReference type="SUPFAM" id="SSF46934">
    <property type="entry name" value="UBA-like"/>
    <property type="match status" value="1"/>
</dbReference>
<dbReference type="PANTHER" id="PTHR39597">
    <property type="entry name" value="UBA DOMAIN-CONTAINING PROTEIN RUP1"/>
    <property type="match status" value="1"/>
</dbReference>
<dbReference type="InterPro" id="IPR055335">
    <property type="entry name" value="Ucp6/RUP1"/>
</dbReference>
<protein>
    <recommendedName>
        <fullName evidence="2">UBA domain-containing protein</fullName>
    </recommendedName>
</protein>
<dbReference type="eggNOG" id="ENOG502S0Z0">
    <property type="taxonomic scope" value="Eukaryota"/>
</dbReference>
<evidence type="ECO:0000313" key="3">
    <source>
        <dbReference type="EMBL" id="CCH59065.1"/>
    </source>
</evidence>
<feature type="region of interest" description="Disordered" evidence="1">
    <location>
        <begin position="761"/>
        <end position="781"/>
    </location>
</feature>
<evidence type="ECO:0000256" key="1">
    <source>
        <dbReference type="SAM" id="MobiDB-lite"/>
    </source>
</evidence>
<dbReference type="EMBL" id="HE806317">
    <property type="protein sequence ID" value="CCH59065.1"/>
    <property type="molecule type" value="Genomic_DNA"/>
</dbReference>
<dbReference type="RefSeq" id="XP_004178584.1">
    <property type="nucleotide sequence ID" value="XM_004178536.1"/>
</dbReference>
<dbReference type="GeneID" id="14494689"/>
<dbReference type="SMART" id="SM00165">
    <property type="entry name" value="UBA"/>
    <property type="match status" value="1"/>
</dbReference>
<evidence type="ECO:0000313" key="4">
    <source>
        <dbReference type="Proteomes" id="UP000002866"/>
    </source>
</evidence>
<dbReference type="GO" id="GO:0005634">
    <property type="term" value="C:nucleus"/>
    <property type="evidence" value="ECO:0007669"/>
    <property type="project" value="TreeGrafter"/>
</dbReference>
<keyword evidence="4" id="KW-1185">Reference proteome</keyword>
<dbReference type="GO" id="GO:0016579">
    <property type="term" value="P:protein deubiquitination"/>
    <property type="evidence" value="ECO:0007669"/>
    <property type="project" value="TreeGrafter"/>
</dbReference>
<dbReference type="PROSITE" id="PS50030">
    <property type="entry name" value="UBA"/>
    <property type="match status" value="1"/>
</dbReference>
<evidence type="ECO:0000259" key="2">
    <source>
        <dbReference type="PROSITE" id="PS50030"/>
    </source>
</evidence>
<accession>I2GY63</accession>
<dbReference type="PANTHER" id="PTHR39597:SF1">
    <property type="entry name" value="UBA DOMAIN-CONTAINING PROTEIN RUP1"/>
    <property type="match status" value="1"/>
</dbReference>
<proteinExistence type="predicted"/>
<feature type="domain" description="UBA" evidence="2">
    <location>
        <begin position="1"/>
        <end position="41"/>
    </location>
</feature>
<feature type="compositionally biased region" description="Low complexity" evidence="1">
    <location>
        <begin position="123"/>
        <end position="139"/>
    </location>
</feature>
<dbReference type="Pfam" id="PF00627">
    <property type="entry name" value="UBA"/>
    <property type="match status" value="1"/>
</dbReference>
<dbReference type="OrthoDB" id="4489171at2759"/>
<dbReference type="CDD" id="cd14307">
    <property type="entry name" value="UBA_RUP1p"/>
    <property type="match status" value="1"/>
</dbReference>
<dbReference type="InterPro" id="IPR015940">
    <property type="entry name" value="UBA"/>
</dbReference>
<sequence>MEDQEKIQTLIDMGIPPDVANNALRAANGNVEAAVNYIFSNELPPQASQMPELPPRIDENSDNNTNTNVYNDNTGNTIPISGSNGFQPGDLNKYLTDKNNAIVQDTDSTSHNATINTSFINNTTTTTSNSNSNSNPNTNYMSESDIDIDMMTSSTRELSTDIRSQSFKPQASYTSTHKLQISDPTVLLPLSQNCLLENYLSLFLYSLCMLCPLQIFETQQFNDLMYNKKWYSISNNNENTTTDSLFLQLQRVTSIINSRMSERAFISTKMFSFAFNKDLNYLLSQSDHLNEIFNPFIESLVTTVLPPIFKDILVTTAINKDSQTNEIFRSPISMINFLPEEYESNLYKMFNNLVYPNEYGRNDDEQSDESLQTDDDDNDDANDSALEEISPIFTILFEEYDESDSSSTTLPEGVEIPLQFYPQLYSKKVNDQLIKHIISKRKEAQSKSRSLLNEINSLKSFQGKDIMKILQSTIDYIEKDSQRETKSANNLTNILTEMKNCKNLKMDQYKELTRKLHSEWNLSHPEGSIIETAKQLNLIDSPYNLSMVIFSPDLYLIKKANVDWYLIDCRSINQMQNKNRNNNNNNNNPDLFVLRKCNSEIEIQDIIKQKTRNPSETPLMFIYCKESFLPNEDDVMKSFESNMACTKFLKEDQLTLNESNMNSGESDIDMDQDDHQDFEEYGSQNSHYDASVSNNNNTSDMRNITDPYGEKNDHMTVNNDNEFDIMHEENVVINDVITEDTKNIDDIEQDESLDIKVETDSINGDEPQDLIVNDNDKSDENDMKVGAIHL</sequence>